<evidence type="ECO:0000256" key="9">
    <source>
        <dbReference type="ARBA" id="ARBA00047552"/>
    </source>
</evidence>
<dbReference type="InterPro" id="IPR010978">
    <property type="entry name" value="tRNA-bd_arm"/>
</dbReference>
<evidence type="ECO:0000313" key="14">
    <source>
        <dbReference type="EMBL" id="AQT69717.1"/>
    </source>
</evidence>
<protein>
    <recommendedName>
        <fullName evidence="10">Valine--tRNA ligase</fullName>
        <ecNumber evidence="10">6.1.1.9</ecNumber>
    </recommendedName>
    <alternativeName>
        <fullName evidence="10">Valyl-tRNA synthetase</fullName>
        <shortName evidence="10">ValRS</shortName>
    </alternativeName>
</protein>
<dbReference type="PANTHER" id="PTHR11946:SF93">
    <property type="entry name" value="VALINE--TRNA LIGASE, CHLOROPLASTIC_MITOCHONDRIAL 2"/>
    <property type="match status" value="1"/>
</dbReference>
<comment type="subunit">
    <text evidence="2 10">Monomer.</text>
</comment>
<dbReference type="CDD" id="cd07962">
    <property type="entry name" value="Anticodon_Ia_Val"/>
    <property type="match status" value="1"/>
</dbReference>
<dbReference type="SUPFAM" id="SSF47323">
    <property type="entry name" value="Anticodon-binding domain of a subclass of class I aminoacyl-tRNA synthetases"/>
    <property type="match status" value="1"/>
</dbReference>
<keyword evidence="5 10" id="KW-0547">Nucleotide-binding</keyword>
<dbReference type="InterPro" id="IPR013155">
    <property type="entry name" value="M/V/L/I-tRNA-synth_anticd-bd"/>
</dbReference>
<dbReference type="Pfam" id="PF00133">
    <property type="entry name" value="tRNA-synt_1"/>
    <property type="match status" value="1"/>
</dbReference>
<dbReference type="Proteomes" id="UP000189674">
    <property type="component" value="Chromosome"/>
</dbReference>
<dbReference type="GO" id="GO:0005524">
    <property type="term" value="F:ATP binding"/>
    <property type="evidence" value="ECO:0007669"/>
    <property type="project" value="UniProtKB-UniRule"/>
</dbReference>
<evidence type="ECO:0000313" key="15">
    <source>
        <dbReference type="Proteomes" id="UP000189674"/>
    </source>
</evidence>
<evidence type="ECO:0000259" key="11">
    <source>
        <dbReference type="Pfam" id="PF00133"/>
    </source>
</evidence>
<evidence type="ECO:0000256" key="4">
    <source>
        <dbReference type="ARBA" id="ARBA00022598"/>
    </source>
</evidence>
<dbReference type="SUPFAM" id="SSF46589">
    <property type="entry name" value="tRNA-binding arm"/>
    <property type="match status" value="1"/>
</dbReference>
<gene>
    <name evidence="10 14" type="primary">valS</name>
    <name evidence="14" type="ORF">STSP2_02913</name>
</gene>
<dbReference type="InterPro" id="IPR009080">
    <property type="entry name" value="tRNAsynth_Ia_anticodon-bd"/>
</dbReference>
<dbReference type="FunFam" id="3.40.50.620:FF:000032">
    <property type="entry name" value="Valine--tRNA ligase"/>
    <property type="match status" value="1"/>
</dbReference>
<dbReference type="InterPro" id="IPR009008">
    <property type="entry name" value="Val/Leu/Ile-tRNA-synth_edit"/>
</dbReference>
<proteinExistence type="inferred from homology"/>
<dbReference type="InterPro" id="IPR001412">
    <property type="entry name" value="aa-tRNA-synth_I_CS"/>
</dbReference>
<comment type="domain">
    <text evidence="10">ValRS has two distinct active sites: one for aminoacylation and one for editing. The misactivated threonine is translocated from the active site to the editing site.</text>
</comment>
<comment type="function">
    <text evidence="10">Catalyzes the attachment of valine to tRNA(Val). As ValRS can inadvertently accommodate and process structurally similar amino acids such as threonine, to avoid such errors, it has a 'posttransfer' editing activity that hydrolyzes mischarged Thr-tRNA(Val) in a tRNA-dependent manner.</text>
</comment>
<comment type="similarity">
    <text evidence="10">Belongs to the class-I aminoacyl-tRNA synthetase family. ValS type 1 subfamily.</text>
</comment>
<keyword evidence="10" id="KW-0175">Coiled coil</keyword>
<sequence length="977" mass="111381">MAEQLSKTYEPKAVEALASDIWSKGNYFHADPNAESAKGNYCIVIPPPNVTAALHLGHALNNTLQDVLIRFRRMQGYNTLWMPGTDHAGIATQTVVEKRLLAEEGKRRTEYDREDFVGRVQDWKDEYEARILGQLKSMGCSCDWDRTRFTMDEVCAKAVRANFFKLFKDGLIYRGKRLVNWDPATQTVLADDEVEHETVQGFFWYMQYPLVKPVEVDGEKIDHVTVATTRPETMLGDTAIAMNPKDPRADALVGQEVRLPIVGRIIKIVADDHVVLPDPESDDEKAKFSTGFLKVTPAHDPDDWQIGQRHDLEIINVMAPDGTISDKFGFDDAKEGDAEAFLGMDRFEAREAIVEWFRQEKLLENVRDYAHEVGHSYRSHVPIEPYLSDQWYVAVKKPVDALAEKFGTGELPGTDVPRNSLAGLALAPLLEGEVKFTPDRYTKTYQNWLENLRDWPISRQLWWGHRIPIWSSDTPLNEEVAGEHVEIQEAETETGEKVYYACVAPGQKDFEEQLEKLGWSRDEDVLDTWFSSALWPFSTLGWPEDTPELKTFYPGNVLCTAREIITLWVSRMVMMGQYCAGDIPFSDVYIHAMIQDGQGRKMSKSLGNGIDPLVAIDSHGADSMRFTLANMTTDTQDVRMPVESMKLPDGRTVNTSPKFDIGRNFCNKLWNACRFAMINLEDVDAEAFEPAKMRIEDKWILSRLARTAKEVTEQIEEFKYSEPLTAVYKFFWNDFCDWYLEWIKPRMRDDEQKPIAQNVLAFVLDQTLRLMHPFVPFITEGMFQKLNEYTKIRKLKELVEAVESDALIVAAWPEGLEQFVDDAVESDIEMTQEVIRAIRDIRNKYAITPKETVDASASAGGEARGILTRNANLICEQAGLSSFEVTADAEKPNNAASSIAGEVQVYVHDVVDPEEERKRLMKQKEHIEKGLKGSEAKLNNENFVNRAKPEVVQQARERYAELKEQLATIEKHLEELQ</sequence>
<comment type="subcellular location">
    <subcellularLocation>
        <location evidence="1 10">Cytoplasm</location>
    </subcellularLocation>
</comment>
<evidence type="ECO:0000256" key="1">
    <source>
        <dbReference type="ARBA" id="ARBA00004496"/>
    </source>
</evidence>
<dbReference type="Pfam" id="PF10458">
    <property type="entry name" value="Val_tRNA-synt_C"/>
    <property type="match status" value="1"/>
</dbReference>
<dbReference type="EC" id="6.1.1.9" evidence="10"/>
<dbReference type="SUPFAM" id="SSF52374">
    <property type="entry name" value="Nucleotidylyl transferase"/>
    <property type="match status" value="1"/>
</dbReference>
<dbReference type="PRINTS" id="PR00986">
    <property type="entry name" value="TRNASYNTHVAL"/>
</dbReference>
<dbReference type="NCBIfam" id="NF004349">
    <property type="entry name" value="PRK05729.1"/>
    <property type="match status" value="1"/>
</dbReference>
<dbReference type="SUPFAM" id="SSF50677">
    <property type="entry name" value="ValRS/IleRS/LeuRS editing domain"/>
    <property type="match status" value="1"/>
</dbReference>
<dbReference type="RefSeq" id="WP_146663379.1">
    <property type="nucleotide sequence ID" value="NZ_CP019791.1"/>
</dbReference>
<dbReference type="PANTHER" id="PTHR11946">
    <property type="entry name" value="VALYL-TRNA SYNTHETASES"/>
    <property type="match status" value="1"/>
</dbReference>
<feature type="binding site" evidence="10">
    <location>
        <position position="604"/>
    </location>
    <ligand>
        <name>ATP</name>
        <dbReference type="ChEBI" id="CHEBI:30616"/>
    </ligand>
</feature>
<feature type="domain" description="Aminoacyl-tRNA synthetase class Ia" evidence="11">
    <location>
        <begin position="20"/>
        <end position="640"/>
    </location>
</feature>
<dbReference type="InterPro" id="IPR014729">
    <property type="entry name" value="Rossmann-like_a/b/a_fold"/>
</dbReference>
<dbReference type="Gene3D" id="1.10.287.380">
    <property type="entry name" value="Valyl-tRNA synthetase, C-terminal domain"/>
    <property type="match status" value="1"/>
</dbReference>
<dbReference type="InterPro" id="IPR033705">
    <property type="entry name" value="Anticodon_Ia_Val"/>
</dbReference>
<dbReference type="HAMAP" id="MF_02004">
    <property type="entry name" value="Val_tRNA_synth_type1"/>
    <property type="match status" value="1"/>
</dbReference>
<evidence type="ECO:0000256" key="10">
    <source>
        <dbReference type="HAMAP-Rule" id="MF_02004"/>
    </source>
</evidence>
<evidence type="ECO:0000256" key="5">
    <source>
        <dbReference type="ARBA" id="ARBA00022741"/>
    </source>
</evidence>
<evidence type="ECO:0000259" key="13">
    <source>
        <dbReference type="Pfam" id="PF10458"/>
    </source>
</evidence>
<dbReference type="NCBIfam" id="TIGR00422">
    <property type="entry name" value="valS"/>
    <property type="match status" value="1"/>
</dbReference>
<dbReference type="Gene3D" id="3.40.50.620">
    <property type="entry name" value="HUPs"/>
    <property type="match status" value="2"/>
</dbReference>
<comment type="caution">
    <text evidence="10">Lacks conserved residue(s) required for the propagation of feature annotation.</text>
</comment>
<dbReference type="EMBL" id="CP019791">
    <property type="protein sequence ID" value="AQT69717.1"/>
    <property type="molecule type" value="Genomic_DNA"/>
</dbReference>
<dbReference type="GO" id="GO:0004832">
    <property type="term" value="F:valine-tRNA ligase activity"/>
    <property type="evidence" value="ECO:0007669"/>
    <property type="project" value="UniProtKB-UniRule"/>
</dbReference>
<dbReference type="InterPro" id="IPR019499">
    <property type="entry name" value="Val-tRNA_synth_tRNA-bd"/>
</dbReference>
<keyword evidence="15" id="KW-1185">Reference proteome</keyword>
<evidence type="ECO:0000259" key="12">
    <source>
        <dbReference type="Pfam" id="PF08264"/>
    </source>
</evidence>
<evidence type="ECO:0000256" key="2">
    <source>
        <dbReference type="ARBA" id="ARBA00011245"/>
    </source>
</evidence>
<evidence type="ECO:0000256" key="6">
    <source>
        <dbReference type="ARBA" id="ARBA00022840"/>
    </source>
</evidence>
<dbReference type="Gene3D" id="3.90.740.10">
    <property type="entry name" value="Valyl/Leucyl/Isoleucyl-tRNA synthetase, editing domain"/>
    <property type="match status" value="1"/>
</dbReference>
<evidence type="ECO:0000256" key="8">
    <source>
        <dbReference type="ARBA" id="ARBA00023146"/>
    </source>
</evidence>
<evidence type="ECO:0000256" key="3">
    <source>
        <dbReference type="ARBA" id="ARBA00022490"/>
    </source>
</evidence>
<feature type="short sequence motif" description="'KMSKS' region" evidence="10">
    <location>
        <begin position="601"/>
        <end position="605"/>
    </location>
</feature>
<comment type="domain">
    <text evidence="10">The C-terminal coiled-coil domain is crucial for aminoacylation activity.</text>
</comment>
<dbReference type="STRING" id="1936003.STSP2_02913"/>
<organism evidence="14 15">
    <name type="scientific">Anaerohalosphaera lusitana</name>
    <dbReference type="NCBI Taxonomy" id="1936003"/>
    <lineage>
        <taxon>Bacteria</taxon>
        <taxon>Pseudomonadati</taxon>
        <taxon>Planctomycetota</taxon>
        <taxon>Phycisphaerae</taxon>
        <taxon>Sedimentisphaerales</taxon>
        <taxon>Anaerohalosphaeraceae</taxon>
        <taxon>Anaerohalosphaera</taxon>
    </lineage>
</organism>
<dbReference type="GO" id="GO:0002161">
    <property type="term" value="F:aminoacyl-tRNA deacylase activity"/>
    <property type="evidence" value="ECO:0007669"/>
    <property type="project" value="InterPro"/>
</dbReference>
<feature type="domain" description="Methionyl/Valyl/Leucyl/Isoleucyl-tRNA synthetase anticodon-binding" evidence="12">
    <location>
        <begin position="697"/>
        <end position="854"/>
    </location>
</feature>
<dbReference type="CDD" id="cd00817">
    <property type="entry name" value="ValRS_core"/>
    <property type="match status" value="1"/>
</dbReference>
<keyword evidence="8 10" id="KW-0030">Aminoacyl-tRNA synthetase</keyword>
<reference evidence="15" key="1">
    <citation type="submission" date="2017-02" db="EMBL/GenBank/DDBJ databases">
        <title>Comparative genomics and description of representatives of a novel lineage of planctomycetes thriving in anoxic sediments.</title>
        <authorList>
            <person name="Spring S."/>
            <person name="Bunk B."/>
            <person name="Sproer C."/>
        </authorList>
    </citation>
    <scope>NUCLEOTIDE SEQUENCE [LARGE SCALE GENOMIC DNA]</scope>
    <source>
        <strain evidence="15">ST-NAGAB-D1</strain>
    </source>
</reference>
<dbReference type="Gene3D" id="1.10.730.10">
    <property type="entry name" value="Isoleucyl-tRNA Synthetase, Domain 1"/>
    <property type="match status" value="1"/>
</dbReference>
<keyword evidence="7 10" id="KW-0648">Protein biosynthesis</keyword>
<keyword evidence="3 10" id="KW-0963">Cytoplasm</keyword>
<dbReference type="Pfam" id="PF08264">
    <property type="entry name" value="Anticodon_1"/>
    <property type="match status" value="1"/>
</dbReference>
<evidence type="ECO:0000256" key="7">
    <source>
        <dbReference type="ARBA" id="ARBA00022917"/>
    </source>
</evidence>
<dbReference type="PROSITE" id="PS00178">
    <property type="entry name" value="AA_TRNA_LIGASE_I"/>
    <property type="match status" value="1"/>
</dbReference>
<dbReference type="AlphaFoldDB" id="A0A1U9NPK3"/>
<accession>A0A1U9NPK3</accession>
<dbReference type="InterPro" id="IPR002303">
    <property type="entry name" value="Valyl-tRNA_ligase"/>
</dbReference>
<keyword evidence="4 10" id="KW-0436">Ligase</keyword>
<feature type="domain" description="Valyl-tRNA synthetase tRNA-binding arm" evidence="13">
    <location>
        <begin position="914"/>
        <end position="977"/>
    </location>
</feature>
<dbReference type="GO" id="GO:0005829">
    <property type="term" value="C:cytosol"/>
    <property type="evidence" value="ECO:0007669"/>
    <property type="project" value="TreeGrafter"/>
</dbReference>
<dbReference type="KEGG" id="alus:STSP2_02913"/>
<dbReference type="InterPro" id="IPR002300">
    <property type="entry name" value="aa-tRNA-synth_Ia"/>
</dbReference>
<name>A0A1U9NPK3_9BACT</name>
<keyword evidence="6 10" id="KW-0067">ATP-binding</keyword>
<dbReference type="InterPro" id="IPR037118">
    <property type="entry name" value="Val-tRNA_synth_C_sf"/>
</dbReference>
<dbReference type="GO" id="GO:0006438">
    <property type="term" value="P:valyl-tRNA aminoacylation"/>
    <property type="evidence" value="ECO:0007669"/>
    <property type="project" value="UniProtKB-UniRule"/>
</dbReference>
<dbReference type="OrthoDB" id="9810365at2"/>
<comment type="catalytic activity">
    <reaction evidence="9 10">
        <text>tRNA(Val) + L-valine + ATP = L-valyl-tRNA(Val) + AMP + diphosphate</text>
        <dbReference type="Rhea" id="RHEA:10704"/>
        <dbReference type="Rhea" id="RHEA-COMP:9672"/>
        <dbReference type="Rhea" id="RHEA-COMP:9708"/>
        <dbReference type="ChEBI" id="CHEBI:30616"/>
        <dbReference type="ChEBI" id="CHEBI:33019"/>
        <dbReference type="ChEBI" id="CHEBI:57762"/>
        <dbReference type="ChEBI" id="CHEBI:78442"/>
        <dbReference type="ChEBI" id="CHEBI:78537"/>
        <dbReference type="ChEBI" id="CHEBI:456215"/>
        <dbReference type="EC" id="6.1.1.9"/>
    </reaction>
</comment>